<accession>A0AA37BTA2</accession>
<organism evidence="2 3">
    <name type="scientific">Thermogymnomonas acidicola</name>
    <dbReference type="NCBI Taxonomy" id="399579"/>
    <lineage>
        <taxon>Archaea</taxon>
        <taxon>Methanobacteriati</taxon>
        <taxon>Thermoplasmatota</taxon>
        <taxon>Thermoplasmata</taxon>
        <taxon>Thermoplasmatales</taxon>
        <taxon>Thermogymnomonas</taxon>
    </lineage>
</organism>
<comment type="caution">
    <text evidence="2">The sequence shown here is derived from an EMBL/GenBank/DDBJ whole genome shotgun (WGS) entry which is preliminary data.</text>
</comment>
<reference evidence="2" key="1">
    <citation type="journal article" date="2014" name="Int. J. Syst. Evol. Microbiol.">
        <title>Complete genome sequence of Corynebacterium casei LMG S-19264T (=DSM 44701T), isolated from a smear-ripened cheese.</title>
        <authorList>
            <consortium name="US DOE Joint Genome Institute (JGI-PGF)"/>
            <person name="Walter F."/>
            <person name="Albersmeier A."/>
            <person name="Kalinowski J."/>
            <person name="Ruckert C."/>
        </authorList>
    </citation>
    <scope>NUCLEOTIDE SEQUENCE</scope>
    <source>
        <strain evidence="2">JCM 13583</strain>
    </source>
</reference>
<dbReference type="PANTHER" id="PTHR38137">
    <property type="entry name" value="PRC-BARREL DOMAIN PROTEIN"/>
    <property type="match status" value="1"/>
</dbReference>
<dbReference type="PANTHER" id="PTHR38137:SF2">
    <property type="entry name" value="PRC-BARREL DOMAIN-CONTAINING PROTEIN"/>
    <property type="match status" value="1"/>
</dbReference>
<dbReference type="InterPro" id="IPR027275">
    <property type="entry name" value="PRC-brl_dom"/>
</dbReference>
<name>A0AA37BTA2_9ARCH</name>
<feature type="domain" description="PRC-barrel" evidence="1">
    <location>
        <begin position="4"/>
        <end position="84"/>
    </location>
</feature>
<reference evidence="2" key="2">
    <citation type="submission" date="2022-09" db="EMBL/GenBank/DDBJ databases">
        <authorList>
            <person name="Sun Q."/>
            <person name="Ohkuma M."/>
        </authorList>
    </citation>
    <scope>NUCLEOTIDE SEQUENCE</scope>
    <source>
        <strain evidence="2">JCM 13583</strain>
    </source>
</reference>
<dbReference type="Gene3D" id="2.30.30.240">
    <property type="entry name" value="PRC-barrel domain"/>
    <property type="match status" value="1"/>
</dbReference>
<protein>
    <recommendedName>
        <fullName evidence="1">PRC-barrel domain-containing protein</fullName>
    </recommendedName>
</protein>
<dbReference type="EMBL" id="BMNY01000003">
    <property type="protein sequence ID" value="GGM78970.1"/>
    <property type="molecule type" value="Genomic_DNA"/>
</dbReference>
<dbReference type="SUPFAM" id="SSF50346">
    <property type="entry name" value="PRC-barrel domain"/>
    <property type="match status" value="1"/>
</dbReference>
<sequence>MKKFVSDLLKKSVATSDGTVVGSVENLRIDQSSGELKSIVVQPTRGMKLLDPSTEGEFERDPDGRYLIPIALMRSFRDICVVDVKIQQKQ</sequence>
<evidence type="ECO:0000313" key="2">
    <source>
        <dbReference type="EMBL" id="GGM78970.1"/>
    </source>
</evidence>
<proteinExistence type="predicted"/>
<dbReference type="InterPro" id="IPR011033">
    <property type="entry name" value="PRC_barrel-like_sf"/>
</dbReference>
<evidence type="ECO:0000313" key="3">
    <source>
        <dbReference type="Proteomes" id="UP000632195"/>
    </source>
</evidence>
<keyword evidence="3" id="KW-1185">Reference proteome</keyword>
<gene>
    <name evidence="2" type="ORF">GCM10007108_16450</name>
</gene>
<dbReference type="AlphaFoldDB" id="A0AA37BTA2"/>
<dbReference type="Pfam" id="PF05239">
    <property type="entry name" value="PRC"/>
    <property type="match status" value="1"/>
</dbReference>
<evidence type="ECO:0000259" key="1">
    <source>
        <dbReference type="Pfam" id="PF05239"/>
    </source>
</evidence>
<dbReference type="RefSeq" id="WP_188681763.1">
    <property type="nucleotide sequence ID" value="NZ_BMNY01000003.1"/>
</dbReference>
<dbReference type="Proteomes" id="UP000632195">
    <property type="component" value="Unassembled WGS sequence"/>
</dbReference>